<evidence type="ECO:0000313" key="2">
    <source>
        <dbReference type="EMBL" id="RNA38542.1"/>
    </source>
</evidence>
<protein>
    <submittedName>
        <fullName evidence="2">Uncharacterized protein</fullName>
    </submittedName>
</protein>
<dbReference type="AlphaFoldDB" id="A0A3M7SS74"/>
<dbReference type="Proteomes" id="UP000276133">
    <property type="component" value="Unassembled WGS sequence"/>
</dbReference>
<keyword evidence="1" id="KW-1133">Transmembrane helix</keyword>
<keyword evidence="1" id="KW-0472">Membrane</keyword>
<comment type="caution">
    <text evidence="2">The sequence shown here is derived from an EMBL/GenBank/DDBJ whole genome shotgun (WGS) entry which is preliminary data.</text>
</comment>
<sequence>MESHCILGMMLAQILLMRIENNQSFSSNWELLYTKRAGPLFIFIVFIYLTTKWIAVQYWLKMSCKWRNFKAKIRHCKVLNCSLA</sequence>
<evidence type="ECO:0000313" key="3">
    <source>
        <dbReference type="Proteomes" id="UP000276133"/>
    </source>
</evidence>
<keyword evidence="3" id="KW-1185">Reference proteome</keyword>
<keyword evidence="1" id="KW-0812">Transmembrane</keyword>
<dbReference type="EMBL" id="REGN01000860">
    <property type="protein sequence ID" value="RNA38542.1"/>
    <property type="molecule type" value="Genomic_DNA"/>
</dbReference>
<proteinExistence type="predicted"/>
<feature type="transmembrane region" description="Helical" evidence="1">
    <location>
        <begin position="40"/>
        <end position="60"/>
    </location>
</feature>
<organism evidence="2 3">
    <name type="scientific">Brachionus plicatilis</name>
    <name type="common">Marine rotifer</name>
    <name type="synonym">Brachionus muelleri</name>
    <dbReference type="NCBI Taxonomy" id="10195"/>
    <lineage>
        <taxon>Eukaryota</taxon>
        <taxon>Metazoa</taxon>
        <taxon>Spiralia</taxon>
        <taxon>Gnathifera</taxon>
        <taxon>Rotifera</taxon>
        <taxon>Eurotatoria</taxon>
        <taxon>Monogononta</taxon>
        <taxon>Pseudotrocha</taxon>
        <taxon>Ploima</taxon>
        <taxon>Brachionidae</taxon>
        <taxon>Brachionus</taxon>
    </lineage>
</organism>
<evidence type="ECO:0000256" key="1">
    <source>
        <dbReference type="SAM" id="Phobius"/>
    </source>
</evidence>
<name>A0A3M7SS74_BRAPC</name>
<gene>
    <name evidence="2" type="ORF">BpHYR1_016960</name>
</gene>
<reference evidence="2 3" key="1">
    <citation type="journal article" date="2018" name="Sci. Rep.">
        <title>Genomic signatures of local adaptation to the degree of environmental predictability in rotifers.</title>
        <authorList>
            <person name="Franch-Gras L."/>
            <person name="Hahn C."/>
            <person name="Garcia-Roger E.M."/>
            <person name="Carmona M.J."/>
            <person name="Serra M."/>
            <person name="Gomez A."/>
        </authorList>
    </citation>
    <scope>NUCLEOTIDE SEQUENCE [LARGE SCALE GENOMIC DNA]</scope>
    <source>
        <strain evidence="2">HYR1</strain>
    </source>
</reference>
<accession>A0A3M7SS74</accession>